<dbReference type="InterPro" id="IPR029063">
    <property type="entry name" value="SAM-dependent_MTases_sf"/>
</dbReference>
<keyword evidence="1" id="KW-0489">Methyltransferase</keyword>
<evidence type="ECO:0000313" key="1">
    <source>
        <dbReference type="EMBL" id="KOG55640.1"/>
    </source>
</evidence>
<dbReference type="Proteomes" id="UP000037020">
    <property type="component" value="Unassembled WGS sequence"/>
</dbReference>
<accession>A0ABR5ISS6</accession>
<sequence length="99" mass="11492">MSTPSTPSTPASYFEDLYREAADPWHLAERWYEHRKYELTVASLPQRRYRRAFEPACSVGELTSRLAQRCDSLLACDRIESAVESASRRTRDLPQVEVR</sequence>
<feature type="non-terminal residue" evidence="1">
    <location>
        <position position="99"/>
    </location>
</feature>
<protein>
    <submittedName>
        <fullName evidence="1">SAM-dependent methyltransferase</fullName>
    </submittedName>
</protein>
<dbReference type="GO" id="GO:0032259">
    <property type="term" value="P:methylation"/>
    <property type="evidence" value="ECO:0007669"/>
    <property type="project" value="UniProtKB-KW"/>
</dbReference>
<dbReference type="Pfam" id="PF05401">
    <property type="entry name" value="NodS"/>
    <property type="match status" value="1"/>
</dbReference>
<organism evidence="1 2">
    <name type="scientific">Streptomyces varsoviensis</name>
    <dbReference type="NCBI Taxonomy" id="67373"/>
    <lineage>
        <taxon>Bacteria</taxon>
        <taxon>Bacillati</taxon>
        <taxon>Actinomycetota</taxon>
        <taxon>Actinomycetes</taxon>
        <taxon>Kitasatosporales</taxon>
        <taxon>Streptomycetaceae</taxon>
        <taxon>Streptomyces</taxon>
    </lineage>
</organism>
<gene>
    <name evidence="1" type="ORF">ADK38_43560</name>
</gene>
<dbReference type="SUPFAM" id="SSF53335">
    <property type="entry name" value="S-adenosyl-L-methionine-dependent methyltransferases"/>
    <property type="match status" value="1"/>
</dbReference>
<dbReference type="GO" id="GO:0008168">
    <property type="term" value="F:methyltransferase activity"/>
    <property type="evidence" value="ECO:0007669"/>
    <property type="project" value="UniProtKB-KW"/>
</dbReference>
<evidence type="ECO:0000313" key="2">
    <source>
        <dbReference type="Proteomes" id="UP000037020"/>
    </source>
</evidence>
<keyword evidence="2" id="KW-1185">Reference proteome</keyword>
<reference evidence="1 2" key="1">
    <citation type="submission" date="2015-07" db="EMBL/GenBank/DDBJ databases">
        <authorList>
            <person name="Ju K.-S."/>
            <person name="Doroghazi J.R."/>
            <person name="Metcalf W.W."/>
        </authorList>
    </citation>
    <scope>NUCLEOTIDE SEQUENCE [LARGE SCALE GENOMIC DNA]</scope>
    <source>
        <strain evidence="1 2">NRRL B-3589</strain>
    </source>
</reference>
<name>A0ABR5ISS6_9ACTN</name>
<keyword evidence="1" id="KW-0808">Transferase</keyword>
<proteinExistence type="predicted"/>
<dbReference type="InterPro" id="IPR008715">
    <property type="entry name" value="SAM-MeTfrase_NodS-like"/>
</dbReference>
<dbReference type="EMBL" id="LGUT01004266">
    <property type="protein sequence ID" value="KOG55640.1"/>
    <property type="molecule type" value="Genomic_DNA"/>
</dbReference>
<dbReference type="Gene3D" id="3.40.50.150">
    <property type="entry name" value="Vaccinia Virus protein VP39"/>
    <property type="match status" value="1"/>
</dbReference>
<comment type="caution">
    <text evidence="1">The sequence shown here is derived from an EMBL/GenBank/DDBJ whole genome shotgun (WGS) entry which is preliminary data.</text>
</comment>